<accession>A0A8H9M1A7</accession>
<dbReference type="AlphaFoldDB" id="A0A8H9M1A7"/>
<dbReference type="CDD" id="cd00077">
    <property type="entry name" value="HDc"/>
    <property type="match status" value="1"/>
</dbReference>
<evidence type="ECO:0000259" key="1">
    <source>
        <dbReference type="PROSITE" id="PS51831"/>
    </source>
</evidence>
<dbReference type="Pfam" id="PF11871">
    <property type="entry name" value="DUF3391"/>
    <property type="match status" value="1"/>
</dbReference>
<dbReference type="InterPro" id="IPR021812">
    <property type="entry name" value="DUF3391"/>
</dbReference>
<dbReference type="InterPro" id="IPR037522">
    <property type="entry name" value="HD_GYP_dom"/>
</dbReference>
<evidence type="ECO:0000259" key="2">
    <source>
        <dbReference type="PROSITE" id="PS51832"/>
    </source>
</evidence>
<dbReference type="GO" id="GO:0008081">
    <property type="term" value="F:phosphoric diester hydrolase activity"/>
    <property type="evidence" value="ECO:0007669"/>
    <property type="project" value="UniProtKB-ARBA"/>
</dbReference>
<dbReference type="NCBIfam" id="TIGR00277">
    <property type="entry name" value="HDIG"/>
    <property type="match status" value="1"/>
</dbReference>
<organism evidence="3 4">
    <name type="scientific">Paraglaciecola chathamensis</name>
    <dbReference type="NCBI Taxonomy" id="368405"/>
    <lineage>
        <taxon>Bacteria</taxon>
        <taxon>Pseudomonadati</taxon>
        <taxon>Pseudomonadota</taxon>
        <taxon>Gammaproteobacteria</taxon>
        <taxon>Alteromonadales</taxon>
        <taxon>Alteromonadaceae</taxon>
        <taxon>Paraglaciecola</taxon>
    </lineage>
</organism>
<reference evidence="3 4" key="1">
    <citation type="journal article" date="2014" name="Int. J. Syst. Evol. Microbiol.">
        <title>Complete genome sequence of Corynebacterium casei LMG S-19264T (=DSM 44701T), isolated from a smear-ripened cheese.</title>
        <authorList>
            <consortium name="US DOE Joint Genome Institute (JGI-PGF)"/>
            <person name="Walter F."/>
            <person name="Albersmeier A."/>
            <person name="Kalinowski J."/>
            <person name="Ruckert C."/>
        </authorList>
    </citation>
    <scope>NUCLEOTIDE SEQUENCE [LARGE SCALE GENOMIC DNA]</scope>
    <source>
        <strain evidence="3 4">KCTC 32337</strain>
    </source>
</reference>
<dbReference type="PROSITE" id="PS51832">
    <property type="entry name" value="HD_GYP"/>
    <property type="match status" value="1"/>
</dbReference>
<evidence type="ECO:0000313" key="4">
    <source>
        <dbReference type="Proteomes" id="UP000622604"/>
    </source>
</evidence>
<dbReference type="Pfam" id="PF13487">
    <property type="entry name" value="HD_5"/>
    <property type="match status" value="1"/>
</dbReference>
<feature type="domain" description="HD-GYP" evidence="2">
    <location>
        <begin position="145"/>
        <end position="340"/>
    </location>
</feature>
<evidence type="ECO:0000313" key="3">
    <source>
        <dbReference type="EMBL" id="GGZ71290.1"/>
    </source>
</evidence>
<dbReference type="Proteomes" id="UP000622604">
    <property type="component" value="Unassembled WGS sequence"/>
</dbReference>
<name>A0A8H9M1A7_9ALTE</name>
<dbReference type="PANTHER" id="PTHR43155">
    <property type="entry name" value="CYCLIC DI-GMP PHOSPHODIESTERASE PA4108-RELATED"/>
    <property type="match status" value="1"/>
</dbReference>
<dbReference type="InterPro" id="IPR003607">
    <property type="entry name" value="HD/PDEase_dom"/>
</dbReference>
<dbReference type="InterPro" id="IPR006674">
    <property type="entry name" value="HD_domain"/>
</dbReference>
<proteinExistence type="predicted"/>
<gene>
    <name evidence="3" type="ORF">GCM10011274_31980</name>
</gene>
<dbReference type="PANTHER" id="PTHR43155:SF2">
    <property type="entry name" value="CYCLIC DI-GMP PHOSPHODIESTERASE PA4108"/>
    <property type="match status" value="1"/>
</dbReference>
<dbReference type="InterPro" id="IPR006675">
    <property type="entry name" value="HDIG_dom"/>
</dbReference>
<dbReference type="SMART" id="SM00471">
    <property type="entry name" value="HDc"/>
    <property type="match status" value="1"/>
</dbReference>
<protein>
    <submittedName>
        <fullName evidence="3">Phosphodiesterase</fullName>
    </submittedName>
</protein>
<dbReference type="PROSITE" id="PS51831">
    <property type="entry name" value="HD"/>
    <property type="match status" value="1"/>
</dbReference>
<feature type="domain" description="HD" evidence="1">
    <location>
        <begin position="167"/>
        <end position="289"/>
    </location>
</feature>
<comment type="caution">
    <text evidence="3">The sequence shown here is derived from an EMBL/GenBank/DDBJ whole genome shotgun (WGS) entry which is preliminary data.</text>
</comment>
<dbReference type="Gene3D" id="1.10.3210.10">
    <property type="entry name" value="Hypothetical protein af1432"/>
    <property type="match status" value="1"/>
</dbReference>
<sequence>MQNRLFFSHPSCFTDWNIFLVLKTIPVDELKVGMYVDSIAEQNGNLKIKSRGRVTTNAAITTMKRQGIVALVIDLSKQIEKEEEPSPVEEQEPQEVDVSFADEIGKAAKLHEKGKVLQRRMLQSVGKGLPIDIAIPKEFTTNLVSSIDRNPNALLCMTKIREKDSYLLEHSLNVAILLANFATYLGMSESDVQELALSGFLHDIGKIKVPDEILHKPGRLTDQEMVVMRDHVYYGVRILEDMGIPQRMINTISQHHERLDGYGYPDGARGDEISHFGRMIAIVDTYDAITADRCYKAGMPSQKALKILHAEAPIKYDQDLVEQFIKCIGVYPVGSLVKLSSEKIAVVIKQNENHPLKPLVKVFYSVRSAHYLQPVEIDLLHSQYRVEKAVLASEFKLDFNRYFNESIAI</sequence>
<dbReference type="SUPFAM" id="SSF109604">
    <property type="entry name" value="HD-domain/PDEase-like"/>
    <property type="match status" value="1"/>
</dbReference>
<dbReference type="EMBL" id="BMZC01000009">
    <property type="protein sequence ID" value="GGZ71290.1"/>
    <property type="molecule type" value="Genomic_DNA"/>
</dbReference>